<comment type="similarity">
    <text evidence="2">Belongs to the RecX family.</text>
</comment>
<evidence type="ECO:0000313" key="6">
    <source>
        <dbReference type="EMBL" id="AFZ13103.1"/>
    </source>
</evidence>
<accession>K9VYB2</accession>
<dbReference type="PANTHER" id="PTHR33602:SF1">
    <property type="entry name" value="REGULATORY PROTEIN RECX FAMILY PROTEIN"/>
    <property type="match status" value="1"/>
</dbReference>
<dbReference type="Pfam" id="PF21982">
    <property type="entry name" value="RecX_HTH1"/>
    <property type="match status" value="1"/>
</dbReference>
<dbReference type="STRING" id="1173022.Cri9333_2232"/>
<evidence type="ECO:0000256" key="3">
    <source>
        <dbReference type="ARBA" id="ARBA00018111"/>
    </source>
</evidence>
<organism evidence="6 7">
    <name type="scientific">Crinalium epipsammum PCC 9333</name>
    <dbReference type="NCBI Taxonomy" id="1173022"/>
    <lineage>
        <taxon>Bacteria</taxon>
        <taxon>Bacillati</taxon>
        <taxon>Cyanobacteriota</taxon>
        <taxon>Cyanophyceae</taxon>
        <taxon>Gomontiellales</taxon>
        <taxon>Gomontiellaceae</taxon>
        <taxon>Crinalium</taxon>
    </lineage>
</organism>
<name>K9VYB2_9CYAN</name>
<gene>
    <name evidence="6" type="ORF">Cri9333_2232</name>
</gene>
<dbReference type="GO" id="GO:0006282">
    <property type="term" value="P:regulation of DNA repair"/>
    <property type="evidence" value="ECO:0007669"/>
    <property type="project" value="InterPro"/>
</dbReference>
<evidence type="ECO:0000256" key="2">
    <source>
        <dbReference type="ARBA" id="ARBA00009695"/>
    </source>
</evidence>
<reference evidence="6 7" key="1">
    <citation type="submission" date="2012-06" db="EMBL/GenBank/DDBJ databases">
        <title>Finished chromosome of genome of Crinalium epipsammum PCC 9333.</title>
        <authorList>
            <consortium name="US DOE Joint Genome Institute"/>
            <person name="Gugger M."/>
            <person name="Coursin T."/>
            <person name="Rippka R."/>
            <person name="Tandeau De Marsac N."/>
            <person name="Huntemann M."/>
            <person name="Wei C.-L."/>
            <person name="Han J."/>
            <person name="Detter J.C."/>
            <person name="Han C."/>
            <person name="Tapia R."/>
            <person name="Davenport K."/>
            <person name="Daligault H."/>
            <person name="Erkkila T."/>
            <person name="Gu W."/>
            <person name="Munk A.C.C."/>
            <person name="Teshima H."/>
            <person name="Xu Y."/>
            <person name="Chain P."/>
            <person name="Chen A."/>
            <person name="Krypides N."/>
            <person name="Mavromatis K."/>
            <person name="Markowitz V."/>
            <person name="Szeto E."/>
            <person name="Ivanova N."/>
            <person name="Mikhailova N."/>
            <person name="Ovchinnikova G."/>
            <person name="Pagani I."/>
            <person name="Pati A."/>
            <person name="Goodwin L."/>
            <person name="Peters L."/>
            <person name="Pitluck S."/>
            <person name="Woyke T."/>
            <person name="Kerfeld C."/>
        </authorList>
    </citation>
    <scope>NUCLEOTIDE SEQUENCE [LARGE SCALE GENOMIC DNA]</scope>
    <source>
        <strain evidence="6 7">PCC 9333</strain>
    </source>
</reference>
<dbReference type="GO" id="GO:0005737">
    <property type="term" value="C:cytoplasm"/>
    <property type="evidence" value="ECO:0007669"/>
    <property type="project" value="UniProtKB-SubCell"/>
</dbReference>
<evidence type="ECO:0000256" key="1">
    <source>
        <dbReference type="ARBA" id="ARBA00004496"/>
    </source>
</evidence>
<dbReference type="HOGENOM" id="CLU_066607_3_3_3"/>
<dbReference type="Gene3D" id="1.10.10.10">
    <property type="entry name" value="Winged helix-like DNA-binding domain superfamily/Winged helix DNA-binding domain"/>
    <property type="match status" value="1"/>
</dbReference>
<protein>
    <recommendedName>
        <fullName evidence="3">Regulatory protein RecX</fullName>
    </recommendedName>
</protein>
<proteinExistence type="inferred from homology"/>
<dbReference type="KEGG" id="cep:Cri9333_2232"/>
<dbReference type="EMBL" id="CP003620">
    <property type="protein sequence ID" value="AFZ13103.1"/>
    <property type="molecule type" value="Genomic_DNA"/>
</dbReference>
<dbReference type="InterPro" id="IPR036388">
    <property type="entry name" value="WH-like_DNA-bd_sf"/>
</dbReference>
<keyword evidence="7" id="KW-1185">Reference proteome</keyword>
<dbReference type="InterPro" id="IPR053926">
    <property type="entry name" value="RecX_HTH_1st"/>
</dbReference>
<dbReference type="Proteomes" id="UP000010472">
    <property type="component" value="Chromosome"/>
</dbReference>
<feature type="domain" description="RecX first three-helical" evidence="5">
    <location>
        <begin position="62"/>
        <end position="99"/>
    </location>
</feature>
<comment type="subcellular location">
    <subcellularLocation>
        <location evidence="1">Cytoplasm</location>
    </subcellularLocation>
</comment>
<keyword evidence="4" id="KW-0963">Cytoplasm</keyword>
<dbReference type="InterPro" id="IPR003783">
    <property type="entry name" value="Regulatory_RecX"/>
</dbReference>
<sequence length="209" mass="24557">MRTLNFSLSLNKGDFKFRPTLNKEDIEFPPPLIKGSSWGWGKTDNKIFYNKRKQLKTMNSFSYFLKLLSRKDYSTHELLQKGKEKGFNPEEINHAIAELQSKDYQSDKRLVENLIISAQGKYGKSVIKRKCYEKGINIELFEEIWQSQTAEEETDDLADLKAKIMRKYKIDSFQDLDPKTKSKLVNYLSYRGFNPFETIGNWQKEELNA</sequence>
<dbReference type="AlphaFoldDB" id="K9VYB2"/>
<evidence type="ECO:0000256" key="4">
    <source>
        <dbReference type="ARBA" id="ARBA00022490"/>
    </source>
</evidence>
<dbReference type="PANTHER" id="PTHR33602">
    <property type="entry name" value="REGULATORY PROTEIN RECX FAMILY PROTEIN"/>
    <property type="match status" value="1"/>
</dbReference>
<dbReference type="eggNOG" id="COG2137">
    <property type="taxonomic scope" value="Bacteria"/>
</dbReference>
<evidence type="ECO:0000313" key="7">
    <source>
        <dbReference type="Proteomes" id="UP000010472"/>
    </source>
</evidence>
<evidence type="ECO:0000259" key="5">
    <source>
        <dbReference type="Pfam" id="PF21982"/>
    </source>
</evidence>